<dbReference type="STRING" id="1121485.GCA_000426485_03313"/>
<reference evidence="5 6" key="1">
    <citation type="submission" date="2019-03" db="EMBL/GenBank/DDBJ databases">
        <title>San Antonio Military Medical Center submission to MRSN (WRAIR), pending publication.</title>
        <authorList>
            <person name="Blyth D.M."/>
            <person name="Mccarthy S.L."/>
            <person name="Schall S.E."/>
            <person name="Stam J.A."/>
            <person name="Ong A.C."/>
            <person name="Mcgann P.T."/>
        </authorList>
    </citation>
    <scope>NUCLEOTIDE SEQUENCE [LARGE SCALE GENOMIC DNA]</scope>
    <source>
        <strain evidence="5 6">MRSN571793</strain>
    </source>
</reference>
<dbReference type="SUPFAM" id="SSF52540">
    <property type="entry name" value="P-loop containing nucleoside triphosphate hydrolases"/>
    <property type="match status" value="1"/>
</dbReference>
<evidence type="ECO:0000256" key="3">
    <source>
        <dbReference type="ARBA" id="ARBA00022840"/>
    </source>
</evidence>
<dbReference type="InterPro" id="IPR001208">
    <property type="entry name" value="MCM_dom"/>
</dbReference>
<accession>A0A4Y8L582</accession>
<dbReference type="RefSeq" id="WP_134435586.1">
    <property type="nucleotide sequence ID" value="NZ_SOML01000002.1"/>
</dbReference>
<comment type="caution">
    <text evidence="5">The sequence shown here is derived from an EMBL/GenBank/DDBJ whole genome shotgun (WGS) entry which is preliminary data.</text>
</comment>
<dbReference type="NCBIfam" id="TIGR00368">
    <property type="entry name" value="YifB family Mg chelatase-like AAA ATPase"/>
    <property type="match status" value="1"/>
</dbReference>
<proteinExistence type="inferred from homology"/>
<dbReference type="SMART" id="SM00382">
    <property type="entry name" value="AAA"/>
    <property type="match status" value="1"/>
</dbReference>
<name>A0A4Y8L582_9BACT</name>
<feature type="domain" description="AAA+ ATPase" evidence="4">
    <location>
        <begin position="213"/>
        <end position="396"/>
    </location>
</feature>
<organism evidence="5 6">
    <name type="scientific">Dysgonomonas capnocytophagoides</name>
    <dbReference type="NCBI Taxonomy" id="45254"/>
    <lineage>
        <taxon>Bacteria</taxon>
        <taxon>Pseudomonadati</taxon>
        <taxon>Bacteroidota</taxon>
        <taxon>Bacteroidia</taxon>
        <taxon>Bacteroidales</taxon>
        <taxon>Dysgonomonadaceae</taxon>
        <taxon>Dysgonomonas</taxon>
    </lineage>
</organism>
<dbReference type="Gene3D" id="3.30.230.10">
    <property type="match status" value="1"/>
</dbReference>
<dbReference type="InterPro" id="IPR025158">
    <property type="entry name" value="Mg_chelat-rel_C"/>
</dbReference>
<dbReference type="InterPro" id="IPR027417">
    <property type="entry name" value="P-loop_NTPase"/>
</dbReference>
<evidence type="ECO:0000313" key="5">
    <source>
        <dbReference type="EMBL" id="TFD97805.1"/>
    </source>
</evidence>
<evidence type="ECO:0000259" key="4">
    <source>
        <dbReference type="SMART" id="SM00382"/>
    </source>
</evidence>
<evidence type="ECO:0000256" key="1">
    <source>
        <dbReference type="ARBA" id="ARBA00006354"/>
    </source>
</evidence>
<dbReference type="InterPro" id="IPR020568">
    <property type="entry name" value="Ribosomal_Su5_D2-typ_SF"/>
</dbReference>
<dbReference type="Pfam" id="PF01078">
    <property type="entry name" value="Mg_chelatase"/>
    <property type="match status" value="1"/>
</dbReference>
<gene>
    <name evidence="5" type="ORF">E2605_04085</name>
</gene>
<sequence length="513" mass="56764">MLVKVFGAAVQGIDATLITIEVNCSKGIKFMLVGLPDASVKESHERIISALQVNGYKFPRQQVIINMSPADIKKEGSSYDLPLAIGIMAASDSLESDDLENYMLMGELSLDGTILPIKGVLPIAIKARELGFKGLIVPLKNAKEAAVVNNLNVYGVEKLTEVVDFFNGKGSLQRTEINTREEFLKKQFDFEFDFSDVKGQENVKRAIEVAAAGGHNIIMIGPPGAGKSMMAKRIPTILPPFSLQEALETTKIHSVAGRMNTDTSLMSVRPFRSPHHTISDVAMVGGGVYPQPGEISLAHNGVLFLDELPEFNKSVLEVLRQPLEDRNICISRAKFSVEYPASFMLISSMNPCPCGYYNHPEKPCVCSQGMVQKYLNKISGPLLDRIDIQIEIVPVPFDKISSAGTSENSESIRKRVIKAREIQAERFKDEEKTHCNAQMTSKLMRKYATPDETGLSLLKQAMDMFNLSARAYDRILKVSRTIADLDGSPDIKPNHLAEAINYRNLDRENWANK</sequence>
<keyword evidence="6" id="KW-1185">Reference proteome</keyword>
<dbReference type="AlphaFoldDB" id="A0A4Y8L582"/>
<dbReference type="InterPro" id="IPR014721">
    <property type="entry name" value="Ribsml_uS5_D2-typ_fold_subgr"/>
</dbReference>
<dbReference type="GO" id="GO:0003677">
    <property type="term" value="F:DNA binding"/>
    <property type="evidence" value="ECO:0007669"/>
    <property type="project" value="InterPro"/>
</dbReference>
<dbReference type="InterPro" id="IPR000523">
    <property type="entry name" value="Mg_chelatse_chII-like_cat_dom"/>
</dbReference>
<dbReference type="EMBL" id="SOML01000002">
    <property type="protein sequence ID" value="TFD97805.1"/>
    <property type="molecule type" value="Genomic_DNA"/>
</dbReference>
<dbReference type="GO" id="GO:0005524">
    <property type="term" value="F:ATP binding"/>
    <property type="evidence" value="ECO:0007669"/>
    <property type="project" value="UniProtKB-KW"/>
</dbReference>
<keyword evidence="2" id="KW-0547">Nucleotide-binding</keyword>
<dbReference type="InterPro" id="IPR004482">
    <property type="entry name" value="Mg_chelat-rel"/>
</dbReference>
<dbReference type="PRINTS" id="PR01657">
    <property type="entry name" value="MCMFAMILY"/>
</dbReference>
<dbReference type="PANTHER" id="PTHR32039">
    <property type="entry name" value="MAGNESIUM-CHELATASE SUBUNIT CHLI"/>
    <property type="match status" value="1"/>
</dbReference>
<dbReference type="OrthoDB" id="9813147at2"/>
<keyword evidence="3 5" id="KW-0067">ATP-binding</keyword>
<dbReference type="Gene3D" id="3.40.50.300">
    <property type="entry name" value="P-loop containing nucleotide triphosphate hydrolases"/>
    <property type="match status" value="1"/>
</dbReference>
<protein>
    <submittedName>
        <fullName evidence="5">ATP-binding protein</fullName>
    </submittedName>
</protein>
<evidence type="ECO:0000256" key="2">
    <source>
        <dbReference type="ARBA" id="ARBA00022741"/>
    </source>
</evidence>
<dbReference type="SUPFAM" id="SSF54211">
    <property type="entry name" value="Ribosomal protein S5 domain 2-like"/>
    <property type="match status" value="1"/>
</dbReference>
<dbReference type="Proteomes" id="UP000297861">
    <property type="component" value="Unassembled WGS sequence"/>
</dbReference>
<dbReference type="InterPro" id="IPR045006">
    <property type="entry name" value="CHLI-like"/>
</dbReference>
<dbReference type="Pfam" id="PF13541">
    <property type="entry name" value="ChlI"/>
    <property type="match status" value="1"/>
</dbReference>
<evidence type="ECO:0000313" key="6">
    <source>
        <dbReference type="Proteomes" id="UP000297861"/>
    </source>
</evidence>
<comment type="similarity">
    <text evidence="1">Belongs to the Mg-chelatase subunits D/I family. ComM subfamily.</text>
</comment>
<dbReference type="InterPro" id="IPR003593">
    <property type="entry name" value="AAA+_ATPase"/>
</dbReference>
<dbReference type="PANTHER" id="PTHR32039:SF7">
    <property type="entry name" value="COMPETENCE PROTEIN COMM"/>
    <property type="match status" value="1"/>
</dbReference>
<dbReference type="Pfam" id="PF13335">
    <property type="entry name" value="Mg_chelatase_C"/>
    <property type="match status" value="1"/>
</dbReference>